<feature type="region of interest" description="Disordered" evidence="1">
    <location>
        <begin position="667"/>
        <end position="690"/>
    </location>
</feature>
<gene>
    <name evidence="3" type="ORF">K491DRAFT_699621</name>
</gene>
<dbReference type="Proteomes" id="UP000799324">
    <property type="component" value="Unassembled WGS sequence"/>
</dbReference>
<keyword evidence="4" id="KW-1185">Reference proteome</keyword>
<dbReference type="PANTHER" id="PTHR33112">
    <property type="entry name" value="DOMAIN PROTEIN, PUTATIVE-RELATED"/>
    <property type="match status" value="1"/>
</dbReference>
<feature type="domain" description="Heterokaryon incompatibility" evidence="2">
    <location>
        <begin position="182"/>
        <end position="339"/>
    </location>
</feature>
<reference evidence="3" key="1">
    <citation type="journal article" date="2020" name="Stud. Mycol.">
        <title>101 Dothideomycetes genomes: a test case for predicting lifestyles and emergence of pathogens.</title>
        <authorList>
            <person name="Haridas S."/>
            <person name="Albert R."/>
            <person name="Binder M."/>
            <person name="Bloem J."/>
            <person name="Labutti K."/>
            <person name="Salamov A."/>
            <person name="Andreopoulos B."/>
            <person name="Baker S."/>
            <person name="Barry K."/>
            <person name="Bills G."/>
            <person name="Bluhm B."/>
            <person name="Cannon C."/>
            <person name="Castanera R."/>
            <person name="Culley D."/>
            <person name="Daum C."/>
            <person name="Ezra D."/>
            <person name="Gonzalez J."/>
            <person name="Henrissat B."/>
            <person name="Kuo A."/>
            <person name="Liang C."/>
            <person name="Lipzen A."/>
            <person name="Lutzoni F."/>
            <person name="Magnuson J."/>
            <person name="Mondo S."/>
            <person name="Nolan M."/>
            <person name="Ohm R."/>
            <person name="Pangilinan J."/>
            <person name="Park H.-J."/>
            <person name="Ramirez L."/>
            <person name="Alfaro M."/>
            <person name="Sun H."/>
            <person name="Tritt A."/>
            <person name="Yoshinaga Y."/>
            <person name="Zwiers L.-H."/>
            <person name="Turgeon B."/>
            <person name="Goodwin S."/>
            <person name="Spatafora J."/>
            <person name="Crous P."/>
            <person name="Grigoriev I."/>
        </authorList>
    </citation>
    <scope>NUCLEOTIDE SEQUENCE</scope>
    <source>
        <strain evidence="3">CBS 122681</strain>
    </source>
</reference>
<dbReference type="EMBL" id="MU004619">
    <property type="protein sequence ID" value="KAF2647443.1"/>
    <property type="molecule type" value="Genomic_DNA"/>
</dbReference>
<evidence type="ECO:0000256" key="1">
    <source>
        <dbReference type="SAM" id="MobiDB-lite"/>
    </source>
</evidence>
<dbReference type="AlphaFoldDB" id="A0A6A6SLD1"/>
<dbReference type="OrthoDB" id="3486565at2759"/>
<name>A0A6A6SLD1_9PLEO</name>
<proteinExistence type="predicted"/>
<sequence length="711" mass="80384">MDQSALALLRHFDLWRHPPPCPLPQQPDFLRKLSALKASADAGCHNCQTVHEAVLSFPCFACLPMHDVLVWFLFPTKLYVFEPMHAVEAAKARHWELDFFTADEYSASCYPKLEFRLDGHLGPYGDTSSNQSLQHALNWIRECRRSHRSCGQGSVQRLPTRVLDVSGSVVRLFHGNGESARYACLSHCWGDQQFILRTTTANLDEFCEHIPTHLIPKTFSDAISFTRSLGLHYLWVDSLCIIQDDQSIPSDWQKESAKMASVYRNAYVTIAAASEAGPSAGCFTTTEEKSQARPYVLQSAKAISPIGTTLYARLQRPHVAIGGDRSRFPILQRAWIFQERLLSPRILYFGGDELQWQCREAYHCECGKSVTGDQDKLIFARQTIERTSHSDSKETGCLHDLAPSNELGLSLPSLDHSFPIAWRKLLVHYTKLHLTYESDVLPALSGIAKTWSRKHGDQYYAGLWKSTLVHDLLWYTVLDTSRRASRERCAPSWSWASVDFTWPCTYEHRNLSDRNQDSYVVKDVKITEMVCKPVGADAFGQLRSGYLKLSCRAIVGMVHPPDGAKGNRLHSHSVTFHKEGCMLDVRHHNTTRWTENGLSVYVLPLVVKHISKRWTSIESSTTAEIDDNPLECLLVRQQPSDEGDADQGTYERSGYAYLSASTVVNDARFNGTTQSDEEDETDEEEDEGSVEAYHEFARKVAEAPIRTFTIV</sequence>
<dbReference type="InterPro" id="IPR010730">
    <property type="entry name" value="HET"/>
</dbReference>
<evidence type="ECO:0000313" key="3">
    <source>
        <dbReference type="EMBL" id="KAF2647443.1"/>
    </source>
</evidence>
<dbReference type="PANTHER" id="PTHR33112:SF9">
    <property type="entry name" value="HETEROKARYON INCOMPATIBILITY DOMAIN-CONTAINING PROTEIN"/>
    <property type="match status" value="1"/>
</dbReference>
<accession>A0A6A6SLD1</accession>
<evidence type="ECO:0000313" key="4">
    <source>
        <dbReference type="Proteomes" id="UP000799324"/>
    </source>
</evidence>
<organism evidence="3 4">
    <name type="scientific">Lophiostoma macrostomum CBS 122681</name>
    <dbReference type="NCBI Taxonomy" id="1314788"/>
    <lineage>
        <taxon>Eukaryota</taxon>
        <taxon>Fungi</taxon>
        <taxon>Dikarya</taxon>
        <taxon>Ascomycota</taxon>
        <taxon>Pezizomycotina</taxon>
        <taxon>Dothideomycetes</taxon>
        <taxon>Pleosporomycetidae</taxon>
        <taxon>Pleosporales</taxon>
        <taxon>Lophiostomataceae</taxon>
        <taxon>Lophiostoma</taxon>
    </lineage>
</organism>
<feature type="compositionally biased region" description="Acidic residues" evidence="1">
    <location>
        <begin position="675"/>
        <end position="689"/>
    </location>
</feature>
<protein>
    <submittedName>
        <fullName evidence="3">HET-domain-containing protein</fullName>
    </submittedName>
</protein>
<evidence type="ECO:0000259" key="2">
    <source>
        <dbReference type="Pfam" id="PF06985"/>
    </source>
</evidence>
<dbReference type="Pfam" id="PF06985">
    <property type="entry name" value="HET"/>
    <property type="match status" value="1"/>
</dbReference>